<feature type="non-terminal residue" evidence="1">
    <location>
        <position position="368"/>
    </location>
</feature>
<proteinExistence type="predicted"/>
<reference evidence="1" key="1">
    <citation type="journal article" date="2015" name="Nature">
        <title>Complex archaea that bridge the gap between prokaryotes and eukaryotes.</title>
        <authorList>
            <person name="Spang A."/>
            <person name="Saw J.H."/>
            <person name="Jorgensen S.L."/>
            <person name="Zaremba-Niedzwiedzka K."/>
            <person name="Martijn J."/>
            <person name="Lind A.E."/>
            <person name="van Eijk R."/>
            <person name="Schleper C."/>
            <person name="Guy L."/>
            <person name="Ettema T.J."/>
        </authorList>
    </citation>
    <scope>NUCLEOTIDE SEQUENCE</scope>
</reference>
<name>A0A0F8X4Z3_9ZZZZ</name>
<feature type="non-terminal residue" evidence="1">
    <location>
        <position position="1"/>
    </location>
</feature>
<comment type="caution">
    <text evidence="1">The sequence shown here is derived from an EMBL/GenBank/DDBJ whole genome shotgun (WGS) entry which is preliminary data.</text>
</comment>
<evidence type="ECO:0000313" key="1">
    <source>
        <dbReference type="EMBL" id="KKK64182.1"/>
    </source>
</evidence>
<accession>A0A0F8X4Z3</accession>
<dbReference type="Gene3D" id="3.20.20.80">
    <property type="entry name" value="Glycosidases"/>
    <property type="match status" value="1"/>
</dbReference>
<dbReference type="EMBL" id="LAZR01061140">
    <property type="protein sequence ID" value="KKK64182.1"/>
    <property type="molecule type" value="Genomic_DNA"/>
</dbReference>
<protein>
    <recommendedName>
        <fullName evidence="2">Glycoside hydrolase family 42 N-terminal domain-containing protein</fullName>
    </recommendedName>
</protein>
<gene>
    <name evidence="1" type="ORF">LCGC14_2986800</name>
</gene>
<organism evidence="1">
    <name type="scientific">marine sediment metagenome</name>
    <dbReference type="NCBI Taxonomy" id="412755"/>
    <lineage>
        <taxon>unclassified sequences</taxon>
        <taxon>metagenomes</taxon>
        <taxon>ecological metagenomes</taxon>
    </lineage>
</organism>
<dbReference type="AlphaFoldDB" id="A0A0F8X4Z3"/>
<sequence>LVDGKLQSASRRFVVQRPYRPWIDYHAFIWAHYQGAHADLIRQAGYDGTIGPQSGAIEADLAFYPDNISYETFAYYHKRRDEHNAIRQAWAKHPDNRPLHHRRPSLTSEGTWERFTKRMNDAIERSARYRPVFYNMADEIGIADQSAVSDLDWEYSSRDAWRDWLQNEYRTVGALNRQWESNHASWAKVRGFFPSTHYMYDRLWADVLLARSFGTIEKFNRAFGTGYKSFADVVAGYAAVRTDDEGMTAAGLTEAHRGAAGVSRKLRTAFKSVDDAAAYLKKFEQWVARQDAADTRGWNLSWWCDFREYMDEYMARGLARARDIADLDDLLDLFQHLGRSRDQDAVPQRIRRQTQGAVGCGILIGRDI</sequence>
<evidence type="ECO:0008006" key="2">
    <source>
        <dbReference type="Google" id="ProtNLM"/>
    </source>
</evidence>